<gene>
    <name evidence="1" type="ORF">WJX73_005004</name>
</gene>
<accession>A0AAW1NVD3</accession>
<protein>
    <submittedName>
        <fullName evidence="1">Uncharacterized protein</fullName>
    </submittedName>
</protein>
<organism evidence="1 2">
    <name type="scientific">Symbiochloris irregularis</name>
    <dbReference type="NCBI Taxonomy" id="706552"/>
    <lineage>
        <taxon>Eukaryota</taxon>
        <taxon>Viridiplantae</taxon>
        <taxon>Chlorophyta</taxon>
        <taxon>core chlorophytes</taxon>
        <taxon>Trebouxiophyceae</taxon>
        <taxon>Trebouxiales</taxon>
        <taxon>Trebouxiaceae</taxon>
        <taxon>Symbiochloris</taxon>
    </lineage>
</organism>
<comment type="caution">
    <text evidence="1">The sequence shown here is derived from an EMBL/GenBank/DDBJ whole genome shotgun (WGS) entry which is preliminary data.</text>
</comment>
<reference evidence="1 2" key="1">
    <citation type="journal article" date="2024" name="Nat. Commun.">
        <title>Phylogenomics reveals the evolutionary origins of lichenization in chlorophyte algae.</title>
        <authorList>
            <person name="Puginier C."/>
            <person name="Libourel C."/>
            <person name="Otte J."/>
            <person name="Skaloud P."/>
            <person name="Haon M."/>
            <person name="Grisel S."/>
            <person name="Petersen M."/>
            <person name="Berrin J.G."/>
            <person name="Delaux P.M."/>
            <person name="Dal Grande F."/>
            <person name="Keller J."/>
        </authorList>
    </citation>
    <scope>NUCLEOTIDE SEQUENCE [LARGE SCALE GENOMIC DNA]</scope>
    <source>
        <strain evidence="1 2">SAG 2036</strain>
    </source>
</reference>
<dbReference type="EMBL" id="JALJOQ010000083">
    <property type="protein sequence ID" value="KAK9800293.1"/>
    <property type="molecule type" value="Genomic_DNA"/>
</dbReference>
<name>A0AAW1NVD3_9CHLO</name>
<dbReference type="AlphaFoldDB" id="A0AAW1NVD3"/>
<evidence type="ECO:0000313" key="2">
    <source>
        <dbReference type="Proteomes" id="UP001465755"/>
    </source>
</evidence>
<sequence>MAGDRCFGKYESYYGRKLFKKVFGRTVHDWLASPQLRALAAGLDTDFEIGLVSQSVSKARSMLSGSTYLAGVSIALQRRRVLDAQSRSCVPFHVRKERADQPGNVEGLQPLDVQAAAEEVTTVLQGQSKLA</sequence>
<evidence type="ECO:0000313" key="1">
    <source>
        <dbReference type="EMBL" id="KAK9800293.1"/>
    </source>
</evidence>
<keyword evidence="2" id="KW-1185">Reference proteome</keyword>
<proteinExistence type="predicted"/>
<dbReference type="Proteomes" id="UP001465755">
    <property type="component" value="Unassembled WGS sequence"/>
</dbReference>